<protein>
    <recommendedName>
        <fullName evidence="1">DUF6630 domain-containing protein</fullName>
    </recommendedName>
</protein>
<dbReference type="InterPro" id="IPR046582">
    <property type="entry name" value="DUF6630"/>
</dbReference>
<sequence>MLDTQPTVQALADIAELVAPGSTVVRRRLAEAVGDHDLGEETAAAEVLLAALYDENGALEQAGMVWCDWGSEPAEIRDDLVQLPSCPGALDWGWVDQFDEDDWDPDDIDSFLRPLAARCRELGVALITLDIEADGYGLGFVPAEHGDRVAELARIARCDLRVVAP</sequence>
<accession>U5EB28</accession>
<evidence type="ECO:0000259" key="1">
    <source>
        <dbReference type="Pfam" id="PF20335"/>
    </source>
</evidence>
<dbReference type="AlphaFoldDB" id="U5EB28"/>
<dbReference type="Proteomes" id="UP000017048">
    <property type="component" value="Unassembled WGS sequence"/>
</dbReference>
<dbReference type="RefSeq" id="WP_019045913.1">
    <property type="nucleotide sequence ID" value="NZ_BAFO02000034.1"/>
</dbReference>
<dbReference type="OrthoDB" id="4571287at2"/>
<name>U5EB28_NOCAS</name>
<dbReference type="Pfam" id="PF20335">
    <property type="entry name" value="DUF6630"/>
    <property type="match status" value="1"/>
</dbReference>
<proteinExistence type="predicted"/>
<evidence type="ECO:0000313" key="2">
    <source>
        <dbReference type="EMBL" id="GAD87317.1"/>
    </source>
</evidence>
<organism evidence="2 3">
    <name type="scientific">Nocardia asteroides NBRC 15531</name>
    <dbReference type="NCBI Taxonomy" id="1110697"/>
    <lineage>
        <taxon>Bacteria</taxon>
        <taxon>Bacillati</taxon>
        <taxon>Actinomycetota</taxon>
        <taxon>Actinomycetes</taxon>
        <taxon>Mycobacteriales</taxon>
        <taxon>Nocardiaceae</taxon>
        <taxon>Nocardia</taxon>
    </lineage>
</organism>
<comment type="caution">
    <text evidence="2">The sequence shown here is derived from an EMBL/GenBank/DDBJ whole genome shotgun (WGS) entry which is preliminary data.</text>
</comment>
<keyword evidence="3" id="KW-1185">Reference proteome</keyword>
<feature type="domain" description="DUF6630" evidence="1">
    <location>
        <begin position="11"/>
        <end position="161"/>
    </location>
</feature>
<evidence type="ECO:0000313" key="3">
    <source>
        <dbReference type="Proteomes" id="UP000017048"/>
    </source>
</evidence>
<dbReference type="EMBL" id="BAFO02000034">
    <property type="protein sequence ID" value="GAD87317.1"/>
    <property type="molecule type" value="Genomic_DNA"/>
</dbReference>
<reference evidence="2 3" key="1">
    <citation type="journal article" date="2014" name="BMC Genomics">
        <title>Genome based analysis of type-I polyketide synthase and nonribosomal peptide synthetase gene clusters in seven strains of five representative Nocardia species.</title>
        <authorList>
            <person name="Komaki H."/>
            <person name="Ichikawa N."/>
            <person name="Hosoyama A."/>
            <person name="Takahashi-Nakaguchi A."/>
            <person name="Matsuzawa T."/>
            <person name="Suzuki K."/>
            <person name="Fujita N."/>
            <person name="Gonoi T."/>
        </authorList>
    </citation>
    <scope>NUCLEOTIDE SEQUENCE [LARGE SCALE GENOMIC DNA]</scope>
    <source>
        <strain evidence="2 3">NBRC 15531</strain>
    </source>
</reference>
<dbReference type="GeneID" id="91516026"/>
<gene>
    <name evidence="2" type="ORF">NCAST_34_04470</name>
</gene>